<evidence type="ECO:0000313" key="10">
    <source>
        <dbReference type="Proteomes" id="UP001501074"/>
    </source>
</evidence>
<keyword evidence="6" id="KW-0472">Membrane</keyword>
<comment type="subcellular location">
    <subcellularLocation>
        <location evidence="1">Cell membrane</location>
        <topology evidence="1">Peripheral membrane protein</topology>
        <orientation evidence="1">Cytoplasmic side</orientation>
    </subcellularLocation>
</comment>
<dbReference type="SUPFAM" id="SSF101801">
    <property type="entry name" value="Surface presentation of antigens (SPOA)"/>
    <property type="match status" value="1"/>
</dbReference>
<dbReference type="InterPro" id="IPR036429">
    <property type="entry name" value="SpoA-like_sf"/>
</dbReference>
<evidence type="ECO:0000256" key="7">
    <source>
        <dbReference type="SAM" id="MobiDB-lite"/>
    </source>
</evidence>
<dbReference type="PRINTS" id="PR00956">
    <property type="entry name" value="FLGMOTORFLIN"/>
</dbReference>
<organism evidence="9 10">
    <name type="scientific">Kineosporia mesophila</name>
    <dbReference type="NCBI Taxonomy" id="566012"/>
    <lineage>
        <taxon>Bacteria</taxon>
        <taxon>Bacillati</taxon>
        <taxon>Actinomycetota</taxon>
        <taxon>Actinomycetes</taxon>
        <taxon>Kineosporiales</taxon>
        <taxon>Kineosporiaceae</taxon>
        <taxon>Kineosporia</taxon>
    </lineage>
</organism>
<proteinExistence type="inferred from homology"/>
<comment type="caution">
    <text evidence="9">The sequence shown here is derived from an EMBL/GenBank/DDBJ whole genome shotgun (WGS) entry which is preliminary data.</text>
</comment>
<dbReference type="InterPro" id="IPR001172">
    <property type="entry name" value="FliN_T3SS_HrcQb"/>
</dbReference>
<keyword evidence="4" id="KW-0145">Chemotaxis</keyword>
<evidence type="ECO:0000256" key="5">
    <source>
        <dbReference type="ARBA" id="ARBA00022779"/>
    </source>
</evidence>
<evidence type="ECO:0000256" key="3">
    <source>
        <dbReference type="ARBA" id="ARBA00022475"/>
    </source>
</evidence>
<keyword evidence="3" id="KW-1003">Cell membrane</keyword>
<dbReference type="InterPro" id="IPR012826">
    <property type="entry name" value="FliN"/>
</dbReference>
<reference evidence="10" key="1">
    <citation type="journal article" date="2019" name="Int. J. Syst. Evol. Microbiol.">
        <title>The Global Catalogue of Microorganisms (GCM) 10K type strain sequencing project: providing services to taxonomists for standard genome sequencing and annotation.</title>
        <authorList>
            <consortium name="The Broad Institute Genomics Platform"/>
            <consortium name="The Broad Institute Genome Sequencing Center for Infectious Disease"/>
            <person name="Wu L."/>
            <person name="Ma J."/>
        </authorList>
    </citation>
    <scope>NUCLEOTIDE SEQUENCE [LARGE SCALE GENOMIC DNA]</scope>
    <source>
        <strain evidence="10">JCM 16902</strain>
    </source>
</reference>
<gene>
    <name evidence="9" type="ORF">GCM10022223_24580</name>
</gene>
<comment type="similarity">
    <text evidence="2">Belongs to the FliN/MopA/SpaO family.</text>
</comment>
<dbReference type="RefSeq" id="WP_231483792.1">
    <property type="nucleotide sequence ID" value="NZ_BAAAZO010000003.1"/>
</dbReference>
<feature type="region of interest" description="Disordered" evidence="7">
    <location>
        <begin position="1"/>
        <end position="20"/>
    </location>
</feature>
<protein>
    <recommendedName>
        <fullName evidence="8">Flagellar motor switch protein FliN-like C-terminal domain-containing protein</fullName>
    </recommendedName>
</protein>
<evidence type="ECO:0000256" key="2">
    <source>
        <dbReference type="ARBA" id="ARBA00009226"/>
    </source>
</evidence>
<evidence type="ECO:0000313" key="9">
    <source>
        <dbReference type="EMBL" id="GAA3607688.1"/>
    </source>
</evidence>
<dbReference type="PANTHER" id="PTHR43484">
    <property type="match status" value="1"/>
</dbReference>
<evidence type="ECO:0000259" key="8">
    <source>
        <dbReference type="Pfam" id="PF01052"/>
    </source>
</evidence>
<evidence type="ECO:0000256" key="6">
    <source>
        <dbReference type="ARBA" id="ARBA00023136"/>
    </source>
</evidence>
<keyword evidence="10" id="KW-1185">Reference proteome</keyword>
<dbReference type="NCBIfam" id="TIGR02480">
    <property type="entry name" value="fliN"/>
    <property type="match status" value="1"/>
</dbReference>
<dbReference type="InterPro" id="IPR001543">
    <property type="entry name" value="FliN-like_C"/>
</dbReference>
<dbReference type="EMBL" id="BAAAZO010000003">
    <property type="protein sequence ID" value="GAA3607688.1"/>
    <property type="molecule type" value="Genomic_DNA"/>
</dbReference>
<dbReference type="Pfam" id="PF01052">
    <property type="entry name" value="FliMN_C"/>
    <property type="match status" value="1"/>
</dbReference>
<evidence type="ECO:0000256" key="4">
    <source>
        <dbReference type="ARBA" id="ARBA00022500"/>
    </source>
</evidence>
<keyword evidence="5" id="KW-0283">Flagellar rotation</keyword>
<dbReference type="PANTHER" id="PTHR43484:SF1">
    <property type="entry name" value="FLAGELLAR MOTOR SWITCH PROTEIN FLIN"/>
    <property type="match status" value="1"/>
</dbReference>
<name>A0ABP6ZFA0_9ACTN</name>
<evidence type="ECO:0000256" key="1">
    <source>
        <dbReference type="ARBA" id="ARBA00004413"/>
    </source>
</evidence>
<dbReference type="Proteomes" id="UP001501074">
    <property type="component" value="Unassembled WGS sequence"/>
</dbReference>
<sequence>MSFSASPLVPEQRSGDAGVGNRDAAVQAAIGAVREALPQIPSASPLTIGDPVHEPDQATLPEPAGAAITAFLSGGIEGKVLLVVGQELVDALAGTPFGTLEPAQALRPALDSIASSLGGRLDGDPTATPVEGCLDVLTGGTTVILPLAGPEGTTSAVVGLSLTQMAPPAASVPAQGGSRPAVGTGGNSWGIEMLRDVEMEVTCELGRTRMSVRQLLALAPGDVVELDRLAGSPADLLVNGTLLARGEVVVVDESFGLRITEIVTRDAT</sequence>
<dbReference type="InterPro" id="IPR051469">
    <property type="entry name" value="FliN/MopA/SpaO"/>
</dbReference>
<accession>A0ABP6ZFA0</accession>
<dbReference type="Gene3D" id="2.30.330.10">
    <property type="entry name" value="SpoA-like"/>
    <property type="match status" value="1"/>
</dbReference>
<feature type="domain" description="Flagellar motor switch protein FliN-like C-terminal" evidence="8">
    <location>
        <begin position="193"/>
        <end position="263"/>
    </location>
</feature>